<dbReference type="GO" id="GO:0050311">
    <property type="term" value="F:sulfite reductase (ferredoxin) activity"/>
    <property type="evidence" value="ECO:0007669"/>
    <property type="project" value="TreeGrafter"/>
</dbReference>
<dbReference type="EMBL" id="QFPO01000002">
    <property type="protein sequence ID" value="PZQ19605.1"/>
    <property type="molecule type" value="Genomic_DNA"/>
</dbReference>
<keyword evidence="8 15" id="KW-0560">Oxidoreductase</keyword>
<comment type="cofactor">
    <cofactor evidence="15">
        <name>[4Fe-4S] cluster</name>
        <dbReference type="ChEBI" id="CHEBI:49883"/>
    </cofactor>
    <text evidence="15">Binds 1 [4Fe-4S] cluster per subunit.</text>
</comment>
<dbReference type="InterPro" id="IPR036136">
    <property type="entry name" value="Nit/Sulf_reduc_fer-like_dom_sf"/>
</dbReference>
<dbReference type="GO" id="GO:0004783">
    <property type="term" value="F:sulfite reductase (NADPH) activity"/>
    <property type="evidence" value="ECO:0007669"/>
    <property type="project" value="UniProtKB-UniRule"/>
</dbReference>
<comment type="subunit">
    <text evidence="14 15">Alpha(8)-beta(8). The alpha component is a flavoprotein, the beta component is a hemoprotein.</text>
</comment>
<evidence type="ECO:0000256" key="10">
    <source>
        <dbReference type="ARBA" id="ARBA00023014"/>
    </source>
</evidence>
<dbReference type="SUPFAM" id="SSF56014">
    <property type="entry name" value="Nitrite and sulphite reductase 4Fe-4S domain-like"/>
    <property type="match status" value="2"/>
</dbReference>
<evidence type="ECO:0000256" key="11">
    <source>
        <dbReference type="ARBA" id="ARBA00023192"/>
    </source>
</evidence>
<dbReference type="PRINTS" id="PR00397">
    <property type="entry name" value="SIROHAEM"/>
</dbReference>
<dbReference type="NCBIfam" id="NF010029">
    <property type="entry name" value="PRK13504.1"/>
    <property type="match status" value="1"/>
</dbReference>
<protein>
    <recommendedName>
        <fullName evidence="15">Sulfite reductase [NADPH] hemoprotein beta-component</fullName>
        <shortName evidence="15">SiR-HP</shortName>
        <shortName evidence="15">SiRHP</shortName>
        <ecNumber evidence="15">1.8.1.2</ecNumber>
    </recommendedName>
</protein>
<comment type="similarity">
    <text evidence="2 15">Belongs to the nitrite and sulfite reductase 4Fe-4S domain family.</text>
</comment>
<dbReference type="InterPro" id="IPR006067">
    <property type="entry name" value="NO2/SO3_Rdtase_4Fe4S_dom"/>
</dbReference>
<evidence type="ECO:0000256" key="4">
    <source>
        <dbReference type="ARBA" id="ARBA00022605"/>
    </source>
</evidence>
<dbReference type="Gene3D" id="3.30.413.10">
    <property type="entry name" value="Sulfite Reductase Hemoprotein, domain 1"/>
    <property type="match status" value="2"/>
</dbReference>
<dbReference type="GO" id="GO:0051539">
    <property type="term" value="F:4 iron, 4 sulfur cluster binding"/>
    <property type="evidence" value="ECO:0007669"/>
    <property type="project" value="UniProtKB-KW"/>
</dbReference>
<evidence type="ECO:0000256" key="2">
    <source>
        <dbReference type="ARBA" id="ARBA00010429"/>
    </source>
</evidence>
<keyword evidence="9 15" id="KW-0408">Iron</keyword>
<comment type="function">
    <text evidence="13 15">Component of the sulfite reductase complex that catalyzes the 6-electron reduction of sulfite to sulfide. This is one of several activities required for the biosynthesis of L-cysteine from sulfate.</text>
</comment>
<comment type="caution">
    <text evidence="18">The sequence shown here is derived from an EMBL/GenBank/DDBJ whole genome shotgun (WGS) entry which is preliminary data.</text>
</comment>
<dbReference type="Pfam" id="PF03460">
    <property type="entry name" value="NIR_SIR_ferr"/>
    <property type="match status" value="2"/>
</dbReference>
<dbReference type="HAMAP" id="MF_01540">
    <property type="entry name" value="CysI"/>
    <property type="match status" value="1"/>
</dbReference>
<name>A0A2W5KY16_9GAMM</name>
<evidence type="ECO:0000259" key="16">
    <source>
        <dbReference type="Pfam" id="PF01077"/>
    </source>
</evidence>
<dbReference type="InterPro" id="IPR005117">
    <property type="entry name" value="NiRdtase/SiRdtase_haem-b_fer"/>
</dbReference>
<proteinExistence type="inferred from homology"/>
<dbReference type="FunFam" id="3.30.413.10:FF:000004">
    <property type="entry name" value="Sulfite reductase [NADPH] hemoprotein beta-component"/>
    <property type="match status" value="1"/>
</dbReference>
<evidence type="ECO:0000256" key="12">
    <source>
        <dbReference type="ARBA" id="ARBA00052219"/>
    </source>
</evidence>
<dbReference type="NCBIfam" id="TIGR02041">
    <property type="entry name" value="CysI"/>
    <property type="match status" value="1"/>
</dbReference>
<dbReference type="GO" id="GO:0020037">
    <property type="term" value="F:heme binding"/>
    <property type="evidence" value="ECO:0007669"/>
    <property type="project" value="InterPro"/>
</dbReference>
<dbReference type="InterPro" id="IPR045854">
    <property type="entry name" value="NO2/SO3_Rdtase_4Fe4S_sf"/>
</dbReference>
<evidence type="ECO:0000256" key="14">
    <source>
        <dbReference type="ARBA" id="ARBA00062253"/>
    </source>
</evidence>
<dbReference type="FunFam" id="3.30.413.10:FF:000003">
    <property type="entry name" value="Sulfite reductase [NADPH] hemoprotein beta-component"/>
    <property type="match status" value="1"/>
</dbReference>
<evidence type="ECO:0000256" key="6">
    <source>
        <dbReference type="ARBA" id="ARBA00022723"/>
    </source>
</evidence>
<keyword evidence="3 15" id="KW-0004">4Fe-4S</keyword>
<dbReference type="GO" id="GO:0050661">
    <property type="term" value="F:NADP binding"/>
    <property type="evidence" value="ECO:0007669"/>
    <property type="project" value="InterPro"/>
</dbReference>
<dbReference type="InterPro" id="IPR011786">
    <property type="entry name" value="CysI"/>
</dbReference>
<keyword evidence="10 15" id="KW-0411">Iron-sulfur</keyword>
<dbReference type="PANTHER" id="PTHR11493:SF47">
    <property type="entry name" value="SULFITE REDUCTASE [NADPH] SUBUNIT BETA"/>
    <property type="match status" value="1"/>
</dbReference>
<comment type="catalytic activity">
    <reaction evidence="12 15">
        <text>hydrogen sulfide + 3 NADP(+) + 3 H2O = sulfite + 3 NADPH + 4 H(+)</text>
        <dbReference type="Rhea" id="RHEA:13801"/>
        <dbReference type="ChEBI" id="CHEBI:15377"/>
        <dbReference type="ChEBI" id="CHEBI:15378"/>
        <dbReference type="ChEBI" id="CHEBI:17359"/>
        <dbReference type="ChEBI" id="CHEBI:29919"/>
        <dbReference type="ChEBI" id="CHEBI:57783"/>
        <dbReference type="ChEBI" id="CHEBI:58349"/>
        <dbReference type="EC" id="1.8.1.2"/>
    </reaction>
</comment>
<gene>
    <name evidence="15" type="primary">cysI</name>
    <name evidence="18" type="ORF">DI564_02565</name>
</gene>
<evidence type="ECO:0000313" key="19">
    <source>
        <dbReference type="Proteomes" id="UP000249046"/>
    </source>
</evidence>
<dbReference type="InterPro" id="IPR045169">
    <property type="entry name" value="NO2/SO3_Rdtase_4Fe4S_prot"/>
</dbReference>
<comment type="cofactor">
    <cofactor evidence="15">
        <name>siroheme</name>
        <dbReference type="ChEBI" id="CHEBI:60052"/>
    </cofactor>
    <text evidence="15">Binds 1 siroheme per subunit.</text>
</comment>
<sequence>MPPAAPPSPVETIKAASRRLRGTLAESLADDLTGALRADDTQLIKFHGSYQQDDRDLREERRAQKLEPAYSFMIRTRTPGGVVTPAQWRALDAIATRYANHTLRLTTRQAFQFHGVIKHELKTTIQAINRSLIDSIAACGDVNRNVMVSPNPVESRAHAEVYAWACRLSEHLKPQTRAYYELWLDEQRIAGSGEEDEPVYGPVYLPRKFKTALAIPPYNDVDLFANDLGLIAIVEDGVLHGFNVAVGGGLGATHGDARTYPRLAEVIGFVAPERLLAVAEAVVTAQRDLGDRSDRKLSRLKYTIDRIGLAAFKAEVERRLGEPLQAARAYAFEHAGDRFGWVEGHDGRWHLGLRIESGRVADRGARRHLSGLRAIADLHDGDFRLTGNQNLIVANVRAEARDAIDRLAAEYGLDDHRRAPVRRDALACVALPTCSLAMAEAERYLPDLLDRVEALLAVHGLSDAPIGLRISGCPNGCSRPYLGEIALVGKAQGRYNLMLGADACGRRLNRLHRENVTEPDILAELDRLFAHYAAGRRQAERFGDFLLRSGLIATAAPAPDEGRP</sequence>
<dbReference type="InterPro" id="IPR006066">
    <property type="entry name" value="NO2/SO3_Rdtase_FeS/sirohaem_BS"/>
</dbReference>
<evidence type="ECO:0000256" key="5">
    <source>
        <dbReference type="ARBA" id="ARBA00022617"/>
    </source>
</evidence>
<keyword evidence="6 15" id="KW-0479">Metal-binding</keyword>
<feature type="binding site" evidence="15">
    <location>
        <position position="477"/>
    </location>
    <ligand>
        <name>[4Fe-4S] cluster</name>
        <dbReference type="ChEBI" id="CHEBI:49883"/>
    </ligand>
</feature>
<evidence type="ECO:0000256" key="7">
    <source>
        <dbReference type="ARBA" id="ARBA00022857"/>
    </source>
</evidence>
<evidence type="ECO:0000256" key="3">
    <source>
        <dbReference type="ARBA" id="ARBA00022485"/>
    </source>
</evidence>
<evidence type="ECO:0000256" key="15">
    <source>
        <dbReference type="HAMAP-Rule" id="MF_01540"/>
    </source>
</evidence>
<comment type="pathway">
    <text evidence="1 15">Sulfur metabolism; hydrogen sulfide biosynthesis; hydrogen sulfide from sulfite (NADPH route): step 1/1.</text>
</comment>
<feature type="binding site" evidence="15">
    <location>
        <position position="434"/>
    </location>
    <ligand>
        <name>[4Fe-4S] cluster</name>
        <dbReference type="ChEBI" id="CHEBI:49883"/>
    </ligand>
</feature>
<dbReference type="GO" id="GO:0019344">
    <property type="term" value="P:cysteine biosynthetic process"/>
    <property type="evidence" value="ECO:0007669"/>
    <property type="project" value="UniProtKB-KW"/>
</dbReference>
<evidence type="ECO:0000256" key="8">
    <source>
        <dbReference type="ARBA" id="ARBA00023002"/>
    </source>
</evidence>
<keyword evidence="5 15" id="KW-0349">Heme</keyword>
<evidence type="ECO:0000259" key="17">
    <source>
        <dbReference type="Pfam" id="PF03460"/>
    </source>
</evidence>
<evidence type="ECO:0000256" key="1">
    <source>
        <dbReference type="ARBA" id="ARBA00004774"/>
    </source>
</evidence>
<feature type="binding site" evidence="15">
    <location>
        <position position="428"/>
    </location>
    <ligand>
        <name>[4Fe-4S] cluster</name>
        <dbReference type="ChEBI" id="CHEBI:49883"/>
    </ligand>
</feature>
<evidence type="ECO:0000256" key="9">
    <source>
        <dbReference type="ARBA" id="ARBA00023004"/>
    </source>
</evidence>
<dbReference type="GO" id="GO:0000103">
    <property type="term" value="P:sulfate assimilation"/>
    <property type="evidence" value="ECO:0007669"/>
    <property type="project" value="UniProtKB-UniRule"/>
</dbReference>
<dbReference type="Proteomes" id="UP000249046">
    <property type="component" value="Unassembled WGS sequence"/>
</dbReference>
<feature type="domain" description="Nitrite/Sulfite reductase ferredoxin-like" evidence="17">
    <location>
        <begin position="345"/>
        <end position="410"/>
    </location>
</feature>
<accession>A0A2W5KY16</accession>
<feature type="binding site" description="axial binding residue" evidence="15">
    <location>
        <position position="477"/>
    </location>
    <ligand>
        <name>siroheme</name>
        <dbReference type="ChEBI" id="CHEBI:60052"/>
    </ligand>
    <ligandPart>
        <name>Fe</name>
        <dbReference type="ChEBI" id="CHEBI:18248"/>
    </ligandPart>
</feature>
<organism evidence="18 19">
    <name type="scientific">Rhodanobacter denitrificans</name>
    <dbReference type="NCBI Taxonomy" id="666685"/>
    <lineage>
        <taxon>Bacteria</taxon>
        <taxon>Pseudomonadati</taxon>
        <taxon>Pseudomonadota</taxon>
        <taxon>Gammaproteobacteria</taxon>
        <taxon>Lysobacterales</taxon>
        <taxon>Rhodanobacteraceae</taxon>
        <taxon>Rhodanobacter</taxon>
    </lineage>
</organism>
<keyword evidence="4 15" id="KW-0028">Amino-acid biosynthesis</keyword>
<dbReference type="GO" id="GO:0046872">
    <property type="term" value="F:metal ion binding"/>
    <property type="evidence" value="ECO:0007669"/>
    <property type="project" value="UniProtKB-KW"/>
</dbReference>
<feature type="binding site" evidence="15">
    <location>
        <position position="473"/>
    </location>
    <ligand>
        <name>[4Fe-4S] cluster</name>
        <dbReference type="ChEBI" id="CHEBI:49883"/>
    </ligand>
</feature>
<keyword evidence="11 15" id="KW-0198">Cysteine biosynthesis</keyword>
<dbReference type="Pfam" id="PF01077">
    <property type="entry name" value="NIR_SIR"/>
    <property type="match status" value="1"/>
</dbReference>
<feature type="domain" description="Nitrite/Sulfite reductase ferredoxin-like" evidence="17">
    <location>
        <begin position="70"/>
        <end position="129"/>
    </location>
</feature>
<reference evidence="18 19" key="1">
    <citation type="submission" date="2017-08" db="EMBL/GenBank/DDBJ databases">
        <title>Infants hospitalized years apart are colonized by the same room-sourced microbial strains.</title>
        <authorList>
            <person name="Brooks B."/>
            <person name="Olm M.R."/>
            <person name="Firek B.A."/>
            <person name="Baker R."/>
            <person name="Thomas B.C."/>
            <person name="Morowitz M.J."/>
            <person name="Banfield J.F."/>
        </authorList>
    </citation>
    <scope>NUCLEOTIDE SEQUENCE [LARGE SCALE GENOMIC DNA]</scope>
    <source>
        <strain evidence="18">S2_005_003_R2_42</strain>
    </source>
</reference>
<dbReference type="GO" id="GO:0009337">
    <property type="term" value="C:sulfite reductase complex (NADPH)"/>
    <property type="evidence" value="ECO:0007669"/>
    <property type="project" value="InterPro"/>
</dbReference>
<dbReference type="EC" id="1.8.1.2" evidence="15"/>
<dbReference type="PROSITE" id="PS00365">
    <property type="entry name" value="NIR_SIR"/>
    <property type="match status" value="1"/>
</dbReference>
<dbReference type="PANTHER" id="PTHR11493">
    <property type="entry name" value="SULFITE REDUCTASE [NADPH] SUBUNIT BETA-RELATED"/>
    <property type="match status" value="1"/>
</dbReference>
<dbReference type="UniPathway" id="UPA00140">
    <property type="reaction ID" value="UER00207"/>
</dbReference>
<dbReference type="AlphaFoldDB" id="A0A2W5KY16"/>
<feature type="domain" description="Nitrite/sulphite reductase 4Fe-4S" evidence="16">
    <location>
        <begin position="164"/>
        <end position="323"/>
    </location>
</feature>
<dbReference type="GO" id="GO:0070814">
    <property type="term" value="P:hydrogen sulfide biosynthetic process"/>
    <property type="evidence" value="ECO:0007669"/>
    <property type="project" value="UniProtKB-UniRule"/>
</dbReference>
<keyword evidence="7 15" id="KW-0521">NADP</keyword>
<dbReference type="SUPFAM" id="SSF55124">
    <property type="entry name" value="Nitrite/Sulfite reductase N-terminal domain-like"/>
    <property type="match status" value="2"/>
</dbReference>
<evidence type="ECO:0000313" key="18">
    <source>
        <dbReference type="EMBL" id="PZQ19605.1"/>
    </source>
</evidence>
<evidence type="ECO:0000256" key="13">
    <source>
        <dbReference type="ARBA" id="ARBA00057160"/>
    </source>
</evidence>